<dbReference type="AlphaFoldDB" id="A0A9N9N1T0"/>
<reference evidence="1" key="2">
    <citation type="submission" date="2022-10" db="EMBL/GenBank/DDBJ databases">
        <authorList>
            <consortium name="ENA_rothamsted_submissions"/>
            <consortium name="culmorum"/>
            <person name="King R."/>
        </authorList>
    </citation>
    <scope>NUCLEOTIDE SEQUENCE</scope>
</reference>
<dbReference type="OrthoDB" id="10021571at2759"/>
<proteinExistence type="predicted"/>
<keyword evidence="2" id="KW-1185">Reference proteome</keyword>
<evidence type="ECO:0000313" key="2">
    <source>
        <dbReference type="Proteomes" id="UP001153714"/>
    </source>
</evidence>
<evidence type="ECO:0000313" key="1">
    <source>
        <dbReference type="EMBL" id="CAG9782368.1"/>
    </source>
</evidence>
<organism evidence="1 2">
    <name type="scientific">Diatraea saccharalis</name>
    <name type="common">sugarcane borer</name>
    <dbReference type="NCBI Taxonomy" id="40085"/>
    <lineage>
        <taxon>Eukaryota</taxon>
        <taxon>Metazoa</taxon>
        <taxon>Ecdysozoa</taxon>
        <taxon>Arthropoda</taxon>
        <taxon>Hexapoda</taxon>
        <taxon>Insecta</taxon>
        <taxon>Pterygota</taxon>
        <taxon>Neoptera</taxon>
        <taxon>Endopterygota</taxon>
        <taxon>Lepidoptera</taxon>
        <taxon>Glossata</taxon>
        <taxon>Ditrysia</taxon>
        <taxon>Pyraloidea</taxon>
        <taxon>Crambidae</taxon>
        <taxon>Crambinae</taxon>
        <taxon>Diatraea</taxon>
    </lineage>
</organism>
<accession>A0A9N9N1T0</accession>
<name>A0A9N9N1T0_9NEOP</name>
<dbReference type="Proteomes" id="UP001153714">
    <property type="component" value="Chromosome 1"/>
</dbReference>
<gene>
    <name evidence="1" type="ORF">DIATSA_LOCUS628</name>
</gene>
<protein>
    <submittedName>
        <fullName evidence="1">Uncharacterized protein</fullName>
    </submittedName>
</protein>
<sequence>MTMLLHPMGDSQPGSQIRTTLKKKAFEDAGIPVRQVTLNMLNASENEVDVEGLGGEVKLEFEAGGEEVAT</sequence>
<reference evidence="1" key="1">
    <citation type="submission" date="2021-12" db="EMBL/GenBank/DDBJ databases">
        <authorList>
            <person name="King R."/>
        </authorList>
    </citation>
    <scope>NUCLEOTIDE SEQUENCE</scope>
</reference>
<dbReference type="EMBL" id="OU893332">
    <property type="protein sequence ID" value="CAG9782368.1"/>
    <property type="molecule type" value="Genomic_DNA"/>
</dbReference>